<dbReference type="AlphaFoldDB" id="A0AAV0A9M2"/>
<keyword evidence="3" id="KW-1185">Reference proteome</keyword>
<dbReference type="Proteomes" id="UP001152836">
    <property type="component" value="Unassembled WGS sequence"/>
</dbReference>
<proteinExistence type="predicted"/>
<feature type="compositionally biased region" description="Basic and acidic residues" evidence="1">
    <location>
        <begin position="1"/>
        <end position="20"/>
    </location>
</feature>
<sequence length="67" mass="7451">MPRERKERDAKDHGSMKEEGGPDFSARSRKRKANVAVVSTKDTGWEGPPAPPPFCLTWVPNLGLPTY</sequence>
<gene>
    <name evidence="2" type="primary">Ccne1</name>
    <name evidence="2" type="ORF">PHOROB_LOCUS16286</name>
</gene>
<evidence type="ECO:0000256" key="1">
    <source>
        <dbReference type="SAM" id="MobiDB-lite"/>
    </source>
</evidence>
<organism evidence="2 3">
    <name type="scientific">Phodopus roborovskii</name>
    <name type="common">Roborovski's desert hamster</name>
    <name type="synonym">Cricetulus roborovskii</name>
    <dbReference type="NCBI Taxonomy" id="109678"/>
    <lineage>
        <taxon>Eukaryota</taxon>
        <taxon>Metazoa</taxon>
        <taxon>Chordata</taxon>
        <taxon>Craniata</taxon>
        <taxon>Vertebrata</taxon>
        <taxon>Euteleostomi</taxon>
        <taxon>Mammalia</taxon>
        <taxon>Eutheria</taxon>
        <taxon>Euarchontoglires</taxon>
        <taxon>Glires</taxon>
        <taxon>Rodentia</taxon>
        <taxon>Myomorpha</taxon>
        <taxon>Muroidea</taxon>
        <taxon>Cricetidae</taxon>
        <taxon>Cricetinae</taxon>
        <taxon>Phodopus</taxon>
    </lineage>
</organism>
<comment type="caution">
    <text evidence="2">The sequence shown here is derived from an EMBL/GenBank/DDBJ whole genome shotgun (WGS) entry which is preliminary data.</text>
</comment>
<evidence type="ECO:0000313" key="2">
    <source>
        <dbReference type="EMBL" id="CAH7357584.1"/>
    </source>
</evidence>
<protein>
    <submittedName>
        <fullName evidence="2">Ccne1 protein</fullName>
    </submittedName>
</protein>
<name>A0AAV0A9M2_PHORO</name>
<accession>A0AAV0A9M2</accession>
<reference evidence="2" key="1">
    <citation type="submission" date="2022-06" db="EMBL/GenBank/DDBJ databases">
        <authorList>
            <person name="Andreotti S."/>
            <person name="Wyler E."/>
        </authorList>
    </citation>
    <scope>NUCLEOTIDE SEQUENCE</scope>
</reference>
<feature type="region of interest" description="Disordered" evidence="1">
    <location>
        <begin position="1"/>
        <end position="52"/>
    </location>
</feature>
<dbReference type="EMBL" id="CALSGD010001620">
    <property type="protein sequence ID" value="CAH7357584.1"/>
    <property type="molecule type" value="Genomic_DNA"/>
</dbReference>
<evidence type="ECO:0000313" key="3">
    <source>
        <dbReference type="Proteomes" id="UP001152836"/>
    </source>
</evidence>